<proteinExistence type="predicted"/>
<dbReference type="RefSeq" id="XP_007928373.1">
    <property type="nucleotide sequence ID" value="XM_007930182.1"/>
</dbReference>
<dbReference type="EMBL" id="KB446560">
    <property type="protein sequence ID" value="EME81086.1"/>
    <property type="molecule type" value="Genomic_DNA"/>
</dbReference>
<gene>
    <name evidence="1" type="ORF">MYCFIDRAFT_197903</name>
</gene>
<name>M3A8Y3_PSEFD</name>
<evidence type="ECO:0000313" key="1">
    <source>
        <dbReference type="EMBL" id="EME81086.1"/>
    </source>
</evidence>
<keyword evidence="2" id="KW-1185">Reference proteome</keyword>
<dbReference type="Proteomes" id="UP000016932">
    <property type="component" value="Unassembled WGS sequence"/>
</dbReference>
<dbReference type="AlphaFoldDB" id="M3A8Y3"/>
<dbReference type="KEGG" id="pfj:MYCFIDRAFT_197903"/>
<organism evidence="1 2">
    <name type="scientific">Pseudocercospora fijiensis (strain CIRAD86)</name>
    <name type="common">Black leaf streak disease fungus</name>
    <name type="synonym">Mycosphaerella fijiensis</name>
    <dbReference type="NCBI Taxonomy" id="383855"/>
    <lineage>
        <taxon>Eukaryota</taxon>
        <taxon>Fungi</taxon>
        <taxon>Dikarya</taxon>
        <taxon>Ascomycota</taxon>
        <taxon>Pezizomycotina</taxon>
        <taxon>Dothideomycetes</taxon>
        <taxon>Dothideomycetidae</taxon>
        <taxon>Mycosphaerellales</taxon>
        <taxon>Mycosphaerellaceae</taxon>
        <taxon>Pseudocercospora</taxon>
    </lineage>
</organism>
<dbReference type="HOGENOM" id="CLU_1448324_0_0_1"/>
<reference evidence="1 2" key="1">
    <citation type="journal article" date="2012" name="PLoS Pathog.">
        <title>Diverse lifestyles and strategies of plant pathogenesis encoded in the genomes of eighteen Dothideomycetes fungi.</title>
        <authorList>
            <person name="Ohm R.A."/>
            <person name="Feau N."/>
            <person name="Henrissat B."/>
            <person name="Schoch C.L."/>
            <person name="Horwitz B.A."/>
            <person name="Barry K.W."/>
            <person name="Condon B.J."/>
            <person name="Copeland A.C."/>
            <person name="Dhillon B."/>
            <person name="Glaser F."/>
            <person name="Hesse C.N."/>
            <person name="Kosti I."/>
            <person name="LaButti K."/>
            <person name="Lindquist E.A."/>
            <person name="Lucas S."/>
            <person name="Salamov A.A."/>
            <person name="Bradshaw R.E."/>
            <person name="Ciuffetti L."/>
            <person name="Hamelin R.C."/>
            <person name="Kema G.H.J."/>
            <person name="Lawrence C."/>
            <person name="Scott J.A."/>
            <person name="Spatafora J.W."/>
            <person name="Turgeon B.G."/>
            <person name="de Wit P.J.G.M."/>
            <person name="Zhong S."/>
            <person name="Goodwin S.B."/>
            <person name="Grigoriev I.V."/>
        </authorList>
    </citation>
    <scope>NUCLEOTIDE SEQUENCE [LARGE SCALE GENOMIC DNA]</scope>
    <source>
        <strain evidence="1 2">CIRAD86</strain>
    </source>
</reference>
<evidence type="ECO:0000313" key="2">
    <source>
        <dbReference type="Proteomes" id="UP000016932"/>
    </source>
</evidence>
<dbReference type="GeneID" id="19335686"/>
<protein>
    <submittedName>
        <fullName evidence="1">Uncharacterized protein</fullName>
    </submittedName>
</protein>
<dbReference type="VEuPathDB" id="FungiDB:MYCFIDRAFT_197903"/>
<sequence length="187" mass="19986">MLIEGPQTDTTVNATPTTTYVFAAPSLSVVNEDGNLWSYQGGCEKDQESGCGGIGFTSDTTWEPLLVALNSAGQLQTVQQGEVTDTYVTEVNSNVQNVDNPYEVLYSSGINDDYQPLTCSVSQAADGTCPLTCQVRNGDVNQGSTDQTTPWYLGPPGAVSANTYKTYAVTRGNSCQRGTGRKFRGRI</sequence>
<dbReference type="OrthoDB" id="3647772at2759"/>
<accession>M3A8Y3</accession>